<gene>
    <name evidence="1" type="ORF">B1B_02793</name>
</gene>
<protein>
    <submittedName>
        <fullName evidence="1">Uncharacterized protein</fullName>
    </submittedName>
</protein>
<name>T1BWG0_9ZZZZ</name>
<sequence>MREKIGFTEEQAAHRVGVLVPQLQQLLIGVNWRKATGIPLRTVQAVIKRLESRAGYTLEEAAAKLDVTVGWIIERQHEGVIKVSQVKWDRRRVYITEPMLQRLREARHMPVVRDAFTADWLRLNDASREAGVTPATLIKWAAGGELDRRRSKSGWRYPRESVRVRARSYWKSVRFHRATPPDWLLTEAMSADA</sequence>
<proteinExistence type="predicted"/>
<evidence type="ECO:0000313" key="1">
    <source>
        <dbReference type="EMBL" id="EQD74212.1"/>
    </source>
</evidence>
<accession>T1BWG0</accession>
<comment type="caution">
    <text evidence="1">The sequence shown here is derived from an EMBL/GenBank/DDBJ whole genome shotgun (WGS) entry which is preliminary data.</text>
</comment>
<organism evidence="1">
    <name type="scientific">mine drainage metagenome</name>
    <dbReference type="NCBI Taxonomy" id="410659"/>
    <lineage>
        <taxon>unclassified sequences</taxon>
        <taxon>metagenomes</taxon>
        <taxon>ecological metagenomes</taxon>
    </lineage>
</organism>
<reference evidence="1" key="2">
    <citation type="journal article" date="2014" name="ISME J.">
        <title>Microbial stratification in low pH oxic and suboxic macroscopic growths along an acid mine drainage.</title>
        <authorList>
            <person name="Mendez-Garcia C."/>
            <person name="Mesa V."/>
            <person name="Sprenger R.R."/>
            <person name="Richter M."/>
            <person name="Diez M.S."/>
            <person name="Solano J."/>
            <person name="Bargiela R."/>
            <person name="Golyshina O.V."/>
            <person name="Manteca A."/>
            <person name="Ramos J.L."/>
            <person name="Gallego J.R."/>
            <person name="Llorente I."/>
            <person name="Martins Dos Santos V.A."/>
            <person name="Jensen O.N."/>
            <person name="Pelaez A.I."/>
            <person name="Sanchez J."/>
            <person name="Ferrer M."/>
        </authorList>
    </citation>
    <scope>NUCLEOTIDE SEQUENCE</scope>
</reference>
<reference evidence="1" key="1">
    <citation type="submission" date="2013-08" db="EMBL/GenBank/DDBJ databases">
        <authorList>
            <person name="Mendez C."/>
            <person name="Richter M."/>
            <person name="Ferrer M."/>
            <person name="Sanchez J."/>
        </authorList>
    </citation>
    <scope>NUCLEOTIDE SEQUENCE</scope>
</reference>
<dbReference type="AlphaFoldDB" id="T1BWG0"/>
<dbReference type="EMBL" id="AUZY01001684">
    <property type="protein sequence ID" value="EQD74212.1"/>
    <property type="molecule type" value="Genomic_DNA"/>
</dbReference>